<evidence type="ECO:0000313" key="2">
    <source>
        <dbReference type="Proteomes" id="UP000579647"/>
    </source>
</evidence>
<gene>
    <name evidence="1" type="ORF">HNR07_003511</name>
</gene>
<evidence type="ECO:0000313" key="1">
    <source>
        <dbReference type="EMBL" id="MBB5492374.1"/>
    </source>
</evidence>
<organism evidence="1 2">
    <name type="scientific">Nocardiopsis metallicus</name>
    <dbReference type="NCBI Taxonomy" id="179819"/>
    <lineage>
        <taxon>Bacteria</taxon>
        <taxon>Bacillati</taxon>
        <taxon>Actinomycetota</taxon>
        <taxon>Actinomycetes</taxon>
        <taxon>Streptosporangiales</taxon>
        <taxon>Nocardiopsidaceae</taxon>
        <taxon>Nocardiopsis</taxon>
    </lineage>
</organism>
<name>A0A840W8H1_9ACTN</name>
<accession>A0A840W8H1</accession>
<comment type="caution">
    <text evidence="1">The sequence shown here is derived from an EMBL/GenBank/DDBJ whole genome shotgun (WGS) entry which is preliminary data.</text>
</comment>
<dbReference type="Proteomes" id="UP000579647">
    <property type="component" value="Unassembled WGS sequence"/>
</dbReference>
<reference evidence="1 2" key="1">
    <citation type="submission" date="2020-08" db="EMBL/GenBank/DDBJ databases">
        <title>Sequencing the genomes of 1000 actinobacteria strains.</title>
        <authorList>
            <person name="Klenk H.-P."/>
        </authorList>
    </citation>
    <scope>NUCLEOTIDE SEQUENCE [LARGE SCALE GENOMIC DNA]</scope>
    <source>
        <strain evidence="1 2">DSM 44598</strain>
    </source>
</reference>
<dbReference type="EMBL" id="JACHDO010000001">
    <property type="protein sequence ID" value="MBB5492374.1"/>
    <property type="molecule type" value="Genomic_DNA"/>
</dbReference>
<protein>
    <submittedName>
        <fullName evidence="1">Uncharacterized protein</fullName>
    </submittedName>
</protein>
<keyword evidence="2" id="KW-1185">Reference proteome</keyword>
<sequence length="30" mass="3234">MAHTTHANARLTPAGRLELARCVVEDLDTA</sequence>
<dbReference type="AlphaFoldDB" id="A0A840W8H1"/>
<proteinExistence type="predicted"/>